<feature type="compositionally biased region" description="Basic residues" evidence="12">
    <location>
        <begin position="908"/>
        <end position="921"/>
    </location>
</feature>
<dbReference type="SMART" id="SM00304">
    <property type="entry name" value="HAMP"/>
    <property type="match status" value="1"/>
</dbReference>
<feature type="region of interest" description="Disordered" evidence="12">
    <location>
        <begin position="644"/>
        <end position="933"/>
    </location>
</feature>
<evidence type="ECO:0000256" key="12">
    <source>
        <dbReference type="SAM" id="MobiDB-lite"/>
    </source>
</evidence>
<dbReference type="Proteomes" id="UP000183263">
    <property type="component" value="Unassembled WGS sequence"/>
</dbReference>
<evidence type="ECO:0000256" key="3">
    <source>
        <dbReference type="ARBA" id="ARBA00012438"/>
    </source>
</evidence>
<reference evidence="13 14" key="1">
    <citation type="submission" date="2016-10" db="EMBL/GenBank/DDBJ databases">
        <authorList>
            <person name="de Groot N.N."/>
        </authorList>
    </citation>
    <scope>NUCLEOTIDE SEQUENCE [LARGE SCALE GENOMIC DNA]</scope>
    <source>
        <strain evidence="13 14">DSM 44892</strain>
    </source>
</reference>
<dbReference type="OrthoDB" id="4652229at2"/>
<evidence type="ECO:0000256" key="2">
    <source>
        <dbReference type="ARBA" id="ARBA00004370"/>
    </source>
</evidence>
<keyword evidence="4" id="KW-0597">Phosphoprotein</keyword>
<protein>
    <recommendedName>
        <fullName evidence="3">histidine kinase</fullName>
        <ecNumber evidence="3">2.7.13.3</ecNumber>
    </recommendedName>
</protein>
<evidence type="ECO:0000256" key="6">
    <source>
        <dbReference type="ARBA" id="ARBA00022692"/>
    </source>
</evidence>
<dbReference type="SMART" id="SM00387">
    <property type="entry name" value="HATPase_c"/>
    <property type="match status" value="1"/>
</dbReference>
<organism evidence="13 14">
    <name type="scientific">Rhodococcus triatomae</name>
    <dbReference type="NCBI Taxonomy" id="300028"/>
    <lineage>
        <taxon>Bacteria</taxon>
        <taxon>Bacillati</taxon>
        <taxon>Actinomycetota</taxon>
        <taxon>Actinomycetes</taxon>
        <taxon>Mycobacteriales</taxon>
        <taxon>Nocardiaceae</taxon>
        <taxon>Rhodococcus</taxon>
    </lineage>
</organism>
<keyword evidence="9" id="KW-0067">ATP-binding</keyword>
<dbReference type="Gene3D" id="6.10.340.10">
    <property type="match status" value="1"/>
</dbReference>
<sequence>MDEHSPPRAKFWDIEGWGLRWKVTAVLAVPVTVAMILGGLRVEAELSGAVQYTSAANQVSGIPDMVALEAAMGTLSGGVASGTALAEDRQTVEELLEQVSEGARNPELDRDVAASINKSVADTRSLLDLMDSGGVPPSVIGDRQRALAEDFIDSAELILAPVEDPEVIDKSFQLMTSWQAQRRLFDQAMAMVDLMNLYSTAEGRALARAGNIPMNDIVFSAGSESGLLDLLGRFYPEDDTQLASLHEQITTRNRLIDDGVADAAQGGLLPVLQIRGSLISSKDIYQDLTSAAAADIADTVTTKAADARSAALRDTAVVMGTLLAALILALLVSRSLVGPIRKLRYGALKAARRDLPQAIEKIKSSDDPRDLSFDPVPVDSTEEIGQLARAVDDMHGQALKLAGEQAQLRLQISDMFETLARRSKSLVDQQLGLIEKLEFEEKDPKRLESLFRLDHLAARMRRNGENLLVLAGTRVRRNQSAAVPLGDVLRAAISEVEDYQRVQVGATPEGALSGSVATDVVHLLAELVDNALRASPPGSPVTFGFARAVDGGVLLEIADRGIGVPTDELTEINERLASGGEVGPETARHMGLFVVSRLAQRHGLTVRMRPTFDTARNPGVTVSIHLPTSLIVAHSNRFDTGQQAVVAAPERPALPPRDTTRSEERPALPSRRESATAPAAQPPLPERNGHDSAPTASPPGSALPRRTPGASGITGDTGVPSAPTPAREPETPPARGAVTPPRPPRAGEPRPEPAGLDPVVDGSSLSLGDEAGALEQDQVPTVQRHRYRDPAKTASFFRARTEQPAQQQPPRRPDPLEDTGTPIFDQMVSEWLRDPTKNDGPPPTTWESPADAGWSAVERVRSTPAEIDPDLGLPKRRPGERLLPGTVEGAQTGTLRRVRDPETIRAKLSSHQRGVRSGRARTHTDTPSTEGER</sequence>
<comment type="catalytic activity">
    <reaction evidence="1">
        <text>ATP + protein L-histidine = ADP + protein N-phospho-L-histidine.</text>
        <dbReference type="EC" id="2.7.13.3"/>
    </reaction>
</comment>
<keyword evidence="11" id="KW-0902">Two-component regulatory system</keyword>
<dbReference type="InterPro" id="IPR050980">
    <property type="entry name" value="2C_sensor_his_kinase"/>
</dbReference>
<keyword evidence="5" id="KW-0808">Transferase</keyword>
<dbReference type="EC" id="2.7.13.3" evidence="3"/>
<dbReference type="RefSeq" id="WP_072739715.1">
    <property type="nucleotide sequence ID" value="NZ_CP048813.1"/>
</dbReference>
<dbReference type="InterPro" id="IPR005467">
    <property type="entry name" value="His_kinase_dom"/>
</dbReference>
<proteinExistence type="predicted"/>
<evidence type="ECO:0000256" key="5">
    <source>
        <dbReference type="ARBA" id="ARBA00022679"/>
    </source>
</evidence>
<keyword evidence="10" id="KW-0472">Membrane</keyword>
<dbReference type="InterPro" id="IPR003594">
    <property type="entry name" value="HATPase_dom"/>
</dbReference>
<keyword evidence="7" id="KW-0547">Nucleotide-binding</keyword>
<keyword evidence="8 13" id="KW-0418">Kinase</keyword>
<feature type="compositionally biased region" description="Basic and acidic residues" evidence="12">
    <location>
        <begin position="658"/>
        <end position="674"/>
    </location>
</feature>
<evidence type="ECO:0000313" key="14">
    <source>
        <dbReference type="Proteomes" id="UP000183263"/>
    </source>
</evidence>
<dbReference type="CDD" id="cd06225">
    <property type="entry name" value="HAMP"/>
    <property type="match status" value="1"/>
</dbReference>
<dbReference type="EMBL" id="FNDN01000016">
    <property type="protein sequence ID" value="SDJ09529.1"/>
    <property type="molecule type" value="Genomic_DNA"/>
</dbReference>
<dbReference type="InterPro" id="IPR036890">
    <property type="entry name" value="HATPase_C_sf"/>
</dbReference>
<keyword evidence="6" id="KW-0812">Transmembrane</keyword>
<evidence type="ECO:0000256" key="11">
    <source>
        <dbReference type="ARBA" id="ARBA00023012"/>
    </source>
</evidence>
<name>A0A1G8QXS5_9NOCA</name>
<evidence type="ECO:0000256" key="4">
    <source>
        <dbReference type="ARBA" id="ARBA00022553"/>
    </source>
</evidence>
<keyword evidence="14" id="KW-1185">Reference proteome</keyword>
<evidence type="ECO:0000256" key="8">
    <source>
        <dbReference type="ARBA" id="ARBA00022777"/>
    </source>
</evidence>
<dbReference type="SUPFAM" id="SSF55874">
    <property type="entry name" value="ATPase domain of HSP90 chaperone/DNA topoisomerase II/histidine kinase"/>
    <property type="match status" value="1"/>
</dbReference>
<dbReference type="PROSITE" id="PS50885">
    <property type="entry name" value="HAMP"/>
    <property type="match status" value="1"/>
</dbReference>
<evidence type="ECO:0000256" key="1">
    <source>
        <dbReference type="ARBA" id="ARBA00000085"/>
    </source>
</evidence>
<dbReference type="GO" id="GO:0005524">
    <property type="term" value="F:ATP binding"/>
    <property type="evidence" value="ECO:0007669"/>
    <property type="project" value="UniProtKB-KW"/>
</dbReference>
<comment type="subcellular location">
    <subcellularLocation>
        <location evidence="2">Membrane</location>
    </subcellularLocation>
</comment>
<dbReference type="Pfam" id="PF00672">
    <property type="entry name" value="HAMP"/>
    <property type="match status" value="1"/>
</dbReference>
<dbReference type="Pfam" id="PF02518">
    <property type="entry name" value="HATPase_c"/>
    <property type="match status" value="1"/>
</dbReference>
<dbReference type="GO" id="GO:0016020">
    <property type="term" value="C:membrane"/>
    <property type="evidence" value="ECO:0007669"/>
    <property type="project" value="UniProtKB-SubCell"/>
</dbReference>
<dbReference type="GO" id="GO:0004673">
    <property type="term" value="F:protein histidine kinase activity"/>
    <property type="evidence" value="ECO:0007669"/>
    <property type="project" value="UniProtKB-EC"/>
</dbReference>
<keyword evidence="10" id="KW-1133">Transmembrane helix</keyword>
<dbReference type="PANTHER" id="PTHR44936">
    <property type="entry name" value="SENSOR PROTEIN CREC"/>
    <property type="match status" value="1"/>
</dbReference>
<evidence type="ECO:0000256" key="9">
    <source>
        <dbReference type="ARBA" id="ARBA00022840"/>
    </source>
</evidence>
<evidence type="ECO:0000256" key="7">
    <source>
        <dbReference type="ARBA" id="ARBA00022741"/>
    </source>
</evidence>
<evidence type="ECO:0000313" key="13">
    <source>
        <dbReference type="EMBL" id="SDJ09529.1"/>
    </source>
</evidence>
<gene>
    <name evidence="13" type="ORF">SAMN05444695_11648</name>
</gene>
<dbReference type="PANTHER" id="PTHR44936:SF9">
    <property type="entry name" value="SENSOR PROTEIN CREC"/>
    <property type="match status" value="1"/>
</dbReference>
<dbReference type="InterPro" id="IPR003660">
    <property type="entry name" value="HAMP_dom"/>
</dbReference>
<dbReference type="PROSITE" id="PS50109">
    <property type="entry name" value="HIS_KIN"/>
    <property type="match status" value="1"/>
</dbReference>
<evidence type="ECO:0000256" key="10">
    <source>
        <dbReference type="ARBA" id="ARBA00022989"/>
    </source>
</evidence>
<dbReference type="GO" id="GO:0000160">
    <property type="term" value="P:phosphorelay signal transduction system"/>
    <property type="evidence" value="ECO:0007669"/>
    <property type="project" value="UniProtKB-KW"/>
</dbReference>
<dbReference type="AlphaFoldDB" id="A0A1G8QXS5"/>
<dbReference type="Gene3D" id="3.30.565.10">
    <property type="entry name" value="Histidine kinase-like ATPase, C-terminal domain"/>
    <property type="match status" value="1"/>
</dbReference>
<accession>A0A1G8QXS5</accession>